<dbReference type="Gene3D" id="1.10.3730.10">
    <property type="entry name" value="ProC C-terminal domain-like"/>
    <property type="match status" value="1"/>
</dbReference>
<evidence type="ECO:0000256" key="5">
    <source>
        <dbReference type="ARBA" id="ARBA00022650"/>
    </source>
</evidence>
<dbReference type="Gene3D" id="3.40.50.720">
    <property type="entry name" value="NAD(P)-binding Rossmann-like Domain"/>
    <property type="match status" value="1"/>
</dbReference>
<dbReference type="UniPathway" id="UPA00098">
    <property type="reaction ID" value="UER00361"/>
</dbReference>
<dbReference type="InterPro" id="IPR028939">
    <property type="entry name" value="P5C_Rdtase_cat_N"/>
</dbReference>
<dbReference type="SUPFAM" id="SSF48179">
    <property type="entry name" value="6-phosphogluconate dehydrogenase C-terminal domain-like"/>
    <property type="match status" value="1"/>
</dbReference>
<dbReference type="GO" id="GO:0004735">
    <property type="term" value="F:pyrroline-5-carboxylate reductase activity"/>
    <property type="evidence" value="ECO:0007669"/>
    <property type="project" value="UniProtKB-UniRule"/>
</dbReference>
<comment type="catalytic activity">
    <reaction evidence="9 11">
        <text>L-proline + NADP(+) = (S)-1-pyrroline-5-carboxylate + NADPH + 2 H(+)</text>
        <dbReference type="Rhea" id="RHEA:14109"/>
        <dbReference type="ChEBI" id="CHEBI:15378"/>
        <dbReference type="ChEBI" id="CHEBI:17388"/>
        <dbReference type="ChEBI" id="CHEBI:57783"/>
        <dbReference type="ChEBI" id="CHEBI:58349"/>
        <dbReference type="ChEBI" id="CHEBI:60039"/>
        <dbReference type="EC" id="1.5.1.2"/>
    </reaction>
</comment>
<dbReference type="PIRSF" id="PIRSF000193">
    <property type="entry name" value="Pyrrol-5-carb_rd"/>
    <property type="match status" value="1"/>
</dbReference>
<dbReference type="InterPro" id="IPR008927">
    <property type="entry name" value="6-PGluconate_DH-like_C_sf"/>
</dbReference>
<dbReference type="EC" id="1.5.1.2" evidence="9 10"/>
<comment type="function">
    <text evidence="8 9">Catalyzes the reduction of 1-pyrroline-5-carboxylate (PCA) to L-proline.</text>
</comment>
<dbReference type="EMBL" id="RHLK01000005">
    <property type="protein sequence ID" value="MVO99986.1"/>
    <property type="molecule type" value="Genomic_DNA"/>
</dbReference>
<dbReference type="InterPro" id="IPR000304">
    <property type="entry name" value="Pyrroline-COOH_reductase"/>
</dbReference>
<keyword evidence="6 9" id="KW-0521">NADP</keyword>
<feature type="domain" description="Pyrroline-5-carboxylate reductase catalytic N-terminal" evidence="12">
    <location>
        <begin position="9"/>
        <end position="108"/>
    </location>
</feature>
<name>A0A7X3FII6_9BACL</name>
<keyword evidence="3 9" id="KW-0963">Cytoplasm</keyword>
<comment type="catalytic activity">
    <reaction evidence="9">
        <text>L-proline + NAD(+) = (S)-1-pyrroline-5-carboxylate + NADH + 2 H(+)</text>
        <dbReference type="Rhea" id="RHEA:14105"/>
        <dbReference type="ChEBI" id="CHEBI:15378"/>
        <dbReference type="ChEBI" id="CHEBI:17388"/>
        <dbReference type="ChEBI" id="CHEBI:57540"/>
        <dbReference type="ChEBI" id="CHEBI:57945"/>
        <dbReference type="ChEBI" id="CHEBI:60039"/>
        <dbReference type="EC" id="1.5.1.2"/>
    </reaction>
</comment>
<dbReference type="OrthoDB" id="9805754at2"/>
<keyword evidence="4 9" id="KW-0028">Amino-acid biosynthesis</keyword>
<evidence type="ECO:0000256" key="9">
    <source>
        <dbReference type="HAMAP-Rule" id="MF_01925"/>
    </source>
</evidence>
<dbReference type="SUPFAM" id="SSF51735">
    <property type="entry name" value="NAD(P)-binding Rossmann-fold domains"/>
    <property type="match status" value="1"/>
</dbReference>
<evidence type="ECO:0000259" key="13">
    <source>
        <dbReference type="Pfam" id="PF14748"/>
    </source>
</evidence>
<comment type="subcellular location">
    <subcellularLocation>
        <location evidence="1 9">Cytoplasm</location>
    </subcellularLocation>
</comment>
<keyword evidence="7 9" id="KW-0560">Oxidoreductase</keyword>
<evidence type="ECO:0000256" key="1">
    <source>
        <dbReference type="ARBA" id="ARBA00004496"/>
    </source>
</evidence>
<evidence type="ECO:0000256" key="6">
    <source>
        <dbReference type="ARBA" id="ARBA00022857"/>
    </source>
</evidence>
<dbReference type="GO" id="GO:0055129">
    <property type="term" value="P:L-proline biosynthetic process"/>
    <property type="evidence" value="ECO:0007669"/>
    <property type="project" value="UniProtKB-UniRule"/>
</dbReference>
<accession>A0A7X3FII6</accession>
<dbReference type="Proteomes" id="UP000490800">
    <property type="component" value="Unassembled WGS sequence"/>
</dbReference>
<dbReference type="InterPro" id="IPR036291">
    <property type="entry name" value="NAD(P)-bd_dom_sf"/>
</dbReference>
<comment type="caution">
    <text evidence="14">The sequence shown here is derived from an EMBL/GenBank/DDBJ whole genome shotgun (WGS) entry which is preliminary data.</text>
</comment>
<dbReference type="GO" id="GO:0005737">
    <property type="term" value="C:cytoplasm"/>
    <property type="evidence" value="ECO:0007669"/>
    <property type="project" value="UniProtKB-SubCell"/>
</dbReference>
<dbReference type="AlphaFoldDB" id="A0A7X3FII6"/>
<protein>
    <recommendedName>
        <fullName evidence="9 10">Pyrroline-5-carboxylate reductase</fullName>
        <shortName evidence="9">P5C reductase</shortName>
        <shortName evidence="9">P5CR</shortName>
        <ecNumber evidence="9 10">1.5.1.2</ecNumber>
    </recommendedName>
    <alternativeName>
        <fullName evidence="9">PCA reductase</fullName>
    </alternativeName>
</protein>
<dbReference type="PANTHER" id="PTHR11645:SF49">
    <property type="entry name" value="PYRROLINE-5-CARBOXYLATE REDUCTASE 1"/>
    <property type="match status" value="1"/>
</dbReference>
<dbReference type="InterPro" id="IPR029036">
    <property type="entry name" value="P5CR_dimer"/>
</dbReference>
<gene>
    <name evidence="9 14" type="primary">proC</name>
    <name evidence="14" type="ORF">EDM21_10745</name>
</gene>
<dbReference type="InterPro" id="IPR053790">
    <property type="entry name" value="P5CR-like_CS"/>
</dbReference>
<keyword evidence="5 9" id="KW-0641">Proline biosynthesis</keyword>
<keyword evidence="15" id="KW-1185">Reference proteome</keyword>
<evidence type="ECO:0000256" key="3">
    <source>
        <dbReference type="ARBA" id="ARBA00022490"/>
    </source>
</evidence>
<evidence type="ECO:0000259" key="12">
    <source>
        <dbReference type="Pfam" id="PF03807"/>
    </source>
</evidence>
<evidence type="ECO:0000256" key="4">
    <source>
        <dbReference type="ARBA" id="ARBA00022605"/>
    </source>
</evidence>
<comment type="similarity">
    <text evidence="2 9 11">Belongs to the pyrroline-5-carboxylate reductase family.</text>
</comment>
<dbReference type="PANTHER" id="PTHR11645">
    <property type="entry name" value="PYRROLINE-5-CARBOXYLATE REDUCTASE"/>
    <property type="match status" value="1"/>
</dbReference>
<dbReference type="Pfam" id="PF14748">
    <property type="entry name" value="P5CR_dimer"/>
    <property type="match status" value="1"/>
</dbReference>
<evidence type="ECO:0000256" key="7">
    <source>
        <dbReference type="ARBA" id="ARBA00023002"/>
    </source>
</evidence>
<comment type="pathway">
    <text evidence="9 11">Amino-acid biosynthesis; L-proline biosynthesis; L-proline from L-glutamate 5-semialdehyde: step 1/1.</text>
</comment>
<evidence type="ECO:0000313" key="15">
    <source>
        <dbReference type="Proteomes" id="UP000490800"/>
    </source>
</evidence>
<dbReference type="RefSeq" id="WP_157335405.1">
    <property type="nucleotide sequence ID" value="NZ_RHLK01000005.1"/>
</dbReference>
<dbReference type="FunFam" id="3.40.50.720:FF:000190">
    <property type="entry name" value="Pyrroline-5-carboxylate reductase"/>
    <property type="match status" value="1"/>
</dbReference>
<dbReference type="NCBIfam" id="TIGR00112">
    <property type="entry name" value="proC"/>
    <property type="match status" value="1"/>
</dbReference>
<evidence type="ECO:0000256" key="8">
    <source>
        <dbReference type="ARBA" id="ARBA00058118"/>
    </source>
</evidence>
<proteinExistence type="inferred from homology"/>
<dbReference type="FunFam" id="1.10.3730.10:FF:000001">
    <property type="entry name" value="Pyrroline-5-carboxylate reductase"/>
    <property type="match status" value="1"/>
</dbReference>
<dbReference type="HAMAP" id="MF_01925">
    <property type="entry name" value="P5C_reductase"/>
    <property type="match status" value="1"/>
</dbReference>
<evidence type="ECO:0000256" key="10">
    <source>
        <dbReference type="NCBIfam" id="TIGR00112"/>
    </source>
</evidence>
<dbReference type="PROSITE" id="PS00521">
    <property type="entry name" value="P5CR"/>
    <property type="match status" value="1"/>
</dbReference>
<evidence type="ECO:0000256" key="11">
    <source>
        <dbReference type="RuleBase" id="RU003903"/>
    </source>
</evidence>
<sequence>MSNRTFNQRIAFVGAGSMAEAIFRGLIQRGITKPEQIFVSNRQNAQRLSELEELYKVETSSDLQTKQERIRSADIVVLCMKPKDVESSFADLKPLLSERQLLVSVIAGLTIHKMELLLEKAVPIVRTMPNTSATIGLGATGISFSSTVTEEQQSLAINLFESVGIVSVVEEEHIEIVTGISGSGPAYVYSFMESLIKAGVEGGLSAEESRRLTMQTVLGAVRMMELTGEEPAELRRKITSPNGSTLAALKTLENYKFGEAIAGAVSSAAKRAREMGAEIAPHLK</sequence>
<organism evidence="14 15">
    <name type="scientific">Paenibacillus lutrae</name>
    <dbReference type="NCBI Taxonomy" id="2078573"/>
    <lineage>
        <taxon>Bacteria</taxon>
        <taxon>Bacillati</taxon>
        <taxon>Bacillota</taxon>
        <taxon>Bacilli</taxon>
        <taxon>Bacillales</taxon>
        <taxon>Paenibacillaceae</taxon>
        <taxon>Paenibacillus</taxon>
    </lineage>
</organism>
<evidence type="ECO:0000256" key="2">
    <source>
        <dbReference type="ARBA" id="ARBA00005525"/>
    </source>
</evidence>
<dbReference type="Pfam" id="PF03807">
    <property type="entry name" value="F420_oxidored"/>
    <property type="match status" value="1"/>
</dbReference>
<reference evidence="14 15" key="1">
    <citation type="journal article" date="2019" name="Microorganisms">
        <title>Paenibacillus lutrae sp. nov., A Chitinolytic Species Isolated from A River Otter in Castril Natural Park, Granada, Spain.</title>
        <authorList>
            <person name="Rodriguez M."/>
            <person name="Reina J.C."/>
            <person name="Bejar V."/>
            <person name="Llamas I."/>
        </authorList>
    </citation>
    <scope>NUCLEOTIDE SEQUENCE [LARGE SCALE GENOMIC DNA]</scope>
    <source>
        <strain evidence="14 15">N10</strain>
    </source>
</reference>
<feature type="domain" description="Pyrroline-5-carboxylate reductase dimerisation" evidence="13">
    <location>
        <begin position="171"/>
        <end position="275"/>
    </location>
</feature>
<evidence type="ECO:0000313" key="14">
    <source>
        <dbReference type="EMBL" id="MVO99986.1"/>
    </source>
</evidence>